<evidence type="ECO:0000256" key="4">
    <source>
        <dbReference type="ARBA" id="ARBA00012944"/>
    </source>
</evidence>
<keyword evidence="9 18" id="KW-0999">Mitochondrion inner membrane</keyword>
<dbReference type="InterPro" id="IPR003917">
    <property type="entry name" value="NADH_UbQ_OxRdtase_chain2"/>
</dbReference>
<organism evidence="20">
    <name type="scientific">Loberonotha olivascens</name>
    <dbReference type="NCBI Taxonomy" id="1205664"/>
    <lineage>
        <taxon>Eukaryota</taxon>
        <taxon>Metazoa</taxon>
        <taxon>Ecdysozoa</taxon>
        <taxon>Arthropoda</taxon>
        <taxon>Hexapoda</taxon>
        <taxon>Insecta</taxon>
        <taxon>Pterygota</taxon>
        <taxon>Neoptera</taxon>
        <taxon>Endopterygota</taxon>
        <taxon>Coleoptera</taxon>
        <taxon>Polyphaga</taxon>
        <taxon>Cucujiformia</taxon>
        <taxon>Erotylidae</taxon>
        <taxon>Xenoscelinae</taxon>
        <taxon>Loberonotha</taxon>
    </lineage>
</organism>
<feature type="domain" description="NADH:quinone oxidoreductase/Mrp antiporter transmembrane" evidence="19">
    <location>
        <begin position="23"/>
        <end position="285"/>
    </location>
</feature>
<name>A0A0S2MPZ2_9CUCU</name>
<keyword evidence="11 18" id="KW-0249">Electron transport</keyword>
<dbReference type="Pfam" id="PF00361">
    <property type="entry name" value="Proton_antipo_M"/>
    <property type="match status" value="1"/>
</dbReference>
<gene>
    <name evidence="20" type="primary">nad2</name>
</gene>
<protein>
    <recommendedName>
        <fullName evidence="5 18">NADH-ubiquinone oxidoreductase chain 2</fullName>
        <ecNumber evidence="4 18">7.1.1.2</ecNumber>
    </recommendedName>
</protein>
<dbReference type="GO" id="GO:0006120">
    <property type="term" value="P:mitochondrial electron transport, NADH to ubiquinone"/>
    <property type="evidence" value="ECO:0007669"/>
    <property type="project" value="InterPro"/>
</dbReference>
<dbReference type="GO" id="GO:0005743">
    <property type="term" value="C:mitochondrial inner membrane"/>
    <property type="evidence" value="ECO:0007669"/>
    <property type="project" value="UniProtKB-SubCell"/>
</dbReference>
<evidence type="ECO:0000256" key="10">
    <source>
        <dbReference type="ARBA" id="ARBA00022967"/>
    </source>
</evidence>
<feature type="transmembrane region" description="Helical" evidence="18">
    <location>
        <begin position="266"/>
        <end position="290"/>
    </location>
</feature>
<keyword evidence="8 18" id="KW-0812">Transmembrane</keyword>
<keyword evidence="12 18" id="KW-1133">Transmembrane helix</keyword>
<dbReference type="InterPro" id="IPR050175">
    <property type="entry name" value="Complex_I_Subunit_2"/>
</dbReference>
<evidence type="ECO:0000256" key="8">
    <source>
        <dbReference type="ARBA" id="ARBA00022692"/>
    </source>
</evidence>
<dbReference type="EMBL" id="JX412784">
    <property type="protein sequence ID" value="ALO76795.1"/>
    <property type="molecule type" value="Genomic_DNA"/>
</dbReference>
<keyword evidence="15 18" id="KW-0496">Mitochondrion</keyword>
<evidence type="ECO:0000256" key="6">
    <source>
        <dbReference type="ARBA" id="ARBA00022448"/>
    </source>
</evidence>
<feature type="transmembrane region" description="Helical" evidence="18">
    <location>
        <begin position="197"/>
        <end position="223"/>
    </location>
</feature>
<dbReference type="EC" id="7.1.1.2" evidence="4 18"/>
<keyword evidence="16 18" id="KW-0472">Membrane</keyword>
<feature type="transmembrane region" description="Helical" evidence="18">
    <location>
        <begin position="91"/>
        <end position="113"/>
    </location>
</feature>
<feature type="transmembrane region" description="Helical" evidence="18">
    <location>
        <begin position="235"/>
        <end position="254"/>
    </location>
</feature>
<dbReference type="GO" id="GO:0008137">
    <property type="term" value="F:NADH dehydrogenase (ubiquinone) activity"/>
    <property type="evidence" value="ECO:0007669"/>
    <property type="project" value="UniProtKB-EC"/>
</dbReference>
<keyword evidence="7 18" id="KW-0679">Respiratory chain</keyword>
<evidence type="ECO:0000256" key="7">
    <source>
        <dbReference type="ARBA" id="ARBA00022660"/>
    </source>
</evidence>
<evidence type="ECO:0000256" key="17">
    <source>
        <dbReference type="ARBA" id="ARBA00049551"/>
    </source>
</evidence>
<keyword evidence="6" id="KW-0813">Transport</keyword>
<evidence type="ECO:0000256" key="12">
    <source>
        <dbReference type="ARBA" id="ARBA00022989"/>
    </source>
</evidence>
<comment type="function">
    <text evidence="1">Core subunit of the mitochondrial membrane respiratory chain NADH dehydrogenase (Complex I) that is believed to belong to the minimal assembly required for catalysis. Complex I functions in the transfer of electrons from NADH to the respiratory chain. The immediate electron acceptor for the enzyme is believed to be ubiquinone.</text>
</comment>
<dbReference type="PRINTS" id="PR01436">
    <property type="entry name" value="NADHDHGNASE2"/>
</dbReference>
<evidence type="ECO:0000256" key="3">
    <source>
        <dbReference type="ARBA" id="ARBA00007012"/>
    </source>
</evidence>
<geneLocation type="mitochondrion" evidence="20"/>
<keyword evidence="10 18" id="KW-1278">Translocase</keyword>
<keyword evidence="13 18" id="KW-0520">NAD</keyword>
<evidence type="ECO:0000256" key="13">
    <source>
        <dbReference type="ARBA" id="ARBA00023027"/>
    </source>
</evidence>
<evidence type="ECO:0000256" key="11">
    <source>
        <dbReference type="ARBA" id="ARBA00022982"/>
    </source>
</evidence>
<feature type="transmembrane region" description="Helical" evidence="18">
    <location>
        <begin position="311"/>
        <end position="334"/>
    </location>
</feature>
<evidence type="ECO:0000256" key="2">
    <source>
        <dbReference type="ARBA" id="ARBA00004448"/>
    </source>
</evidence>
<evidence type="ECO:0000256" key="14">
    <source>
        <dbReference type="ARBA" id="ARBA00023075"/>
    </source>
</evidence>
<feature type="transmembrane region" description="Helical" evidence="18">
    <location>
        <begin position="146"/>
        <end position="167"/>
    </location>
</feature>
<comment type="subcellular location">
    <subcellularLocation>
        <location evidence="2 18">Mitochondrion inner membrane</location>
        <topology evidence="2 18">Multi-pass membrane protein</topology>
    </subcellularLocation>
</comment>
<evidence type="ECO:0000256" key="15">
    <source>
        <dbReference type="ARBA" id="ARBA00023128"/>
    </source>
</evidence>
<sequence length="337" mass="38888">MLNLYKILFFNSMIMGTLMAISSYSWLSMWMGLEINLLSIIPLLSSTKNIYPSESALKYFITQALASIILLFSIILSLNMYEYIPTNPSNFLMMMMNSALLTKMGAAPFHFWFPEVMEGLNWMNCLIMLTWQKIAPMILLMYNTKMILFLSIIIIVSSLVSGTMGLNQTSLRKILAYSSINHIGWMIASMFTFQTIWILYFIIYSVISINIIIIFSTLNIFFLKQLFSSMNNNKLVKILFIMNFLSLGGLPPFLGFLPKWLTVNFLIANNFMFLSFILIVSTLITLYFYLRITFSTLMINSNETLILTQKYNNFTIIAFNFTTLSGLLICTFLFNLF</sequence>
<feature type="transmembrane region" description="Helical" evidence="18">
    <location>
        <begin position="7"/>
        <end position="27"/>
    </location>
</feature>
<comment type="catalytic activity">
    <reaction evidence="17 18">
        <text>a ubiquinone + NADH + 5 H(+)(in) = a ubiquinol + NAD(+) + 4 H(+)(out)</text>
        <dbReference type="Rhea" id="RHEA:29091"/>
        <dbReference type="Rhea" id="RHEA-COMP:9565"/>
        <dbReference type="Rhea" id="RHEA-COMP:9566"/>
        <dbReference type="ChEBI" id="CHEBI:15378"/>
        <dbReference type="ChEBI" id="CHEBI:16389"/>
        <dbReference type="ChEBI" id="CHEBI:17976"/>
        <dbReference type="ChEBI" id="CHEBI:57540"/>
        <dbReference type="ChEBI" id="CHEBI:57945"/>
        <dbReference type="EC" id="7.1.1.2"/>
    </reaction>
</comment>
<accession>A0A0S2MPZ2</accession>
<feature type="transmembrane region" description="Helical" evidence="18">
    <location>
        <begin position="59"/>
        <end position="79"/>
    </location>
</feature>
<comment type="similarity">
    <text evidence="3 18">Belongs to the complex I subunit 2 family.</text>
</comment>
<evidence type="ECO:0000259" key="19">
    <source>
        <dbReference type="Pfam" id="PF00361"/>
    </source>
</evidence>
<reference evidence="20" key="1">
    <citation type="submission" date="2012-06" db="EMBL/GenBank/DDBJ databases">
        <title>Mitogenomics of the Coleoptera under dense taxon sampling.</title>
        <authorList>
            <person name="Timmermans M.J.T.N."/>
            <person name="Lim J."/>
            <person name="Dodsworth S."/>
            <person name="Haran J."/>
            <person name="Ahrens D."/>
            <person name="Bocak L."/>
            <person name="London A."/>
            <person name="Culverwell L."/>
            <person name="Vogler A.P."/>
        </authorList>
    </citation>
    <scope>NUCLEOTIDE SEQUENCE</scope>
</reference>
<evidence type="ECO:0000256" key="5">
    <source>
        <dbReference type="ARBA" id="ARBA00021008"/>
    </source>
</evidence>
<evidence type="ECO:0000256" key="18">
    <source>
        <dbReference type="RuleBase" id="RU003403"/>
    </source>
</evidence>
<evidence type="ECO:0000256" key="9">
    <source>
        <dbReference type="ARBA" id="ARBA00022792"/>
    </source>
</evidence>
<evidence type="ECO:0000256" key="1">
    <source>
        <dbReference type="ARBA" id="ARBA00003257"/>
    </source>
</evidence>
<proteinExistence type="inferred from homology"/>
<dbReference type="PANTHER" id="PTHR46552:SF1">
    <property type="entry name" value="NADH-UBIQUINONE OXIDOREDUCTASE CHAIN 2"/>
    <property type="match status" value="1"/>
</dbReference>
<evidence type="ECO:0000313" key="20">
    <source>
        <dbReference type="EMBL" id="ALO76795.1"/>
    </source>
</evidence>
<evidence type="ECO:0000256" key="16">
    <source>
        <dbReference type="ARBA" id="ARBA00023136"/>
    </source>
</evidence>
<dbReference type="InterPro" id="IPR001750">
    <property type="entry name" value="ND/Mrp_TM"/>
</dbReference>
<comment type="function">
    <text evidence="18">Core subunit of the mitochondrial membrane respiratory chain NADH dehydrogenase (Complex I) which catalyzes electron transfer from NADH through the respiratory chain, using ubiquinone as an electron acceptor. Essential for the catalytic activity and assembly of complex I.</text>
</comment>
<keyword evidence="14 18" id="KW-0830">Ubiquinone</keyword>
<feature type="transmembrane region" description="Helical" evidence="18">
    <location>
        <begin position="174"/>
        <end position="191"/>
    </location>
</feature>
<dbReference type="AlphaFoldDB" id="A0A0S2MPZ2"/>
<dbReference type="PANTHER" id="PTHR46552">
    <property type="entry name" value="NADH-UBIQUINONE OXIDOREDUCTASE CHAIN 2"/>
    <property type="match status" value="1"/>
</dbReference>